<dbReference type="Proteomes" id="UP000823921">
    <property type="component" value="Unassembled WGS sequence"/>
</dbReference>
<evidence type="ECO:0000256" key="4">
    <source>
        <dbReference type="ARBA" id="ARBA00022989"/>
    </source>
</evidence>
<keyword evidence="5 6" id="KW-0472">Membrane</keyword>
<dbReference type="GO" id="GO:0042910">
    <property type="term" value="F:xenobiotic transmembrane transporter activity"/>
    <property type="evidence" value="ECO:0007669"/>
    <property type="project" value="InterPro"/>
</dbReference>
<evidence type="ECO:0000256" key="3">
    <source>
        <dbReference type="ARBA" id="ARBA00022692"/>
    </source>
</evidence>
<evidence type="ECO:0000256" key="5">
    <source>
        <dbReference type="ARBA" id="ARBA00023136"/>
    </source>
</evidence>
<feature type="transmembrane region" description="Helical" evidence="6">
    <location>
        <begin position="124"/>
        <end position="146"/>
    </location>
</feature>
<gene>
    <name evidence="7" type="ORF">H9712_11060</name>
</gene>
<dbReference type="GO" id="GO:0015297">
    <property type="term" value="F:antiporter activity"/>
    <property type="evidence" value="ECO:0007669"/>
    <property type="project" value="InterPro"/>
</dbReference>
<dbReference type="PANTHER" id="PTHR43823:SF3">
    <property type="entry name" value="MULTIDRUG EXPORT PROTEIN MEPA"/>
    <property type="match status" value="1"/>
</dbReference>
<reference evidence="7" key="2">
    <citation type="submission" date="2021-04" db="EMBL/GenBank/DDBJ databases">
        <authorList>
            <person name="Gilroy R."/>
        </authorList>
    </citation>
    <scope>NUCLEOTIDE SEQUENCE</scope>
    <source>
        <strain evidence="7">CHK192-8294</strain>
    </source>
</reference>
<feature type="transmembrane region" description="Helical" evidence="6">
    <location>
        <begin position="5"/>
        <end position="24"/>
    </location>
</feature>
<organism evidence="7 8">
    <name type="scientific">Candidatus Flavonifractor intestinigallinarum</name>
    <dbReference type="NCBI Taxonomy" id="2838586"/>
    <lineage>
        <taxon>Bacteria</taxon>
        <taxon>Bacillati</taxon>
        <taxon>Bacillota</taxon>
        <taxon>Clostridia</taxon>
        <taxon>Eubacteriales</taxon>
        <taxon>Oscillospiraceae</taxon>
        <taxon>Flavonifractor</taxon>
    </lineage>
</organism>
<proteinExistence type="predicted"/>
<sequence>MRRTFFKYISLNMLGALGLSGYIMADTFFVANRLGADGLAALNLAIPIFGLINGLGILLGIGGATRYSICRYQGDADRANRTFTLALLTGLALGAALALLGGFCARPVALLLGANTDTLPLCTVYLRTVLLFSPCFLLNHIMVCFVRNDGNPKLAMTAMLTGSLANIALDYLFLYPLDMGIFGAALATGTAPVIGLCLTSLHSLTRRNQYRLARPAYPARSLSDMAGLGSAAFLNEFTSCMVLALYNLLMLRAAGTVGVAAYGVVANLALMALALFTGLSQGAQPLISQAYGRGDTPAVRQLCRLALLVSCLVGLSLALTAQLAAQPLVALFNRDGDPALAKIAVEGLRIYFLGFLCAGPNIITAAFLGASEQPRASFLLSLFRGGVGIAALVLLLAWLLGITGIWLAFPVTELLTLFLGLGVSRKVLRAPLP</sequence>
<feature type="transmembrane region" description="Helical" evidence="6">
    <location>
        <begin position="405"/>
        <end position="423"/>
    </location>
</feature>
<feature type="transmembrane region" description="Helical" evidence="6">
    <location>
        <begin position="302"/>
        <end position="325"/>
    </location>
</feature>
<feature type="transmembrane region" description="Helical" evidence="6">
    <location>
        <begin position="44"/>
        <end position="64"/>
    </location>
</feature>
<protein>
    <submittedName>
        <fullName evidence="7">MATE family efflux transporter</fullName>
    </submittedName>
</protein>
<keyword evidence="2" id="KW-1003">Cell membrane</keyword>
<feature type="transmembrane region" description="Helical" evidence="6">
    <location>
        <begin position="225"/>
        <end position="248"/>
    </location>
</feature>
<feature type="transmembrane region" description="Helical" evidence="6">
    <location>
        <begin position="158"/>
        <end position="175"/>
    </location>
</feature>
<evidence type="ECO:0000313" key="7">
    <source>
        <dbReference type="EMBL" id="HJB81509.1"/>
    </source>
</evidence>
<keyword evidence="4 6" id="KW-1133">Transmembrane helix</keyword>
<feature type="transmembrane region" description="Helical" evidence="6">
    <location>
        <begin position="377"/>
        <end position="399"/>
    </location>
</feature>
<evidence type="ECO:0000256" key="1">
    <source>
        <dbReference type="ARBA" id="ARBA00004651"/>
    </source>
</evidence>
<dbReference type="AlphaFoldDB" id="A0A9D2MPW2"/>
<dbReference type="InterPro" id="IPR051327">
    <property type="entry name" value="MATE_MepA_subfamily"/>
</dbReference>
<dbReference type="GO" id="GO:0005886">
    <property type="term" value="C:plasma membrane"/>
    <property type="evidence" value="ECO:0007669"/>
    <property type="project" value="UniProtKB-SubCell"/>
</dbReference>
<name>A0A9D2MPW2_9FIRM</name>
<comment type="subcellular location">
    <subcellularLocation>
        <location evidence="1">Cell membrane</location>
        <topology evidence="1">Multi-pass membrane protein</topology>
    </subcellularLocation>
</comment>
<keyword evidence="3 6" id="KW-0812">Transmembrane</keyword>
<dbReference type="Pfam" id="PF01554">
    <property type="entry name" value="MatE"/>
    <property type="match status" value="2"/>
</dbReference>
<evidence type="ECO:0000256" key="2">
    <source>
        <dbReference type="ARBA" id="ARBA00022475"/>
    </source>
</evidence>
<feature type="transmembrane region" description="Helical" evidence="6">
    <location>
        <begin position="260"/>
        <end position="281"/>
    </location>
</feature>
<reference evidence="7" key="1">
    <citation type="journal article" date="2021" name="PeerJ">
        <title>Extensive microbial diversity within the chicken gut microbiome revealed by metagenomics and culture.</title>
        <authorList>
            <person name="Gilroy R."/>
            <person name="Ravi A."/>
            <person name="Getino M."/>
            <person name="Pursley I."/>
            <person name="Horton D.L."/>
            <person name="Alikhan N.F."/>
            <person name="Baker D."/>
            <person name="Gharbi K."/>
            <person name="Hall N."/>
            <person name="Watson M."/>
            <person name="Adriaenssens E.M."/>
            <person name="Foster-Nyarko E."/>
            <person name="Jarju S."/>
            <person name="Secka A."/>
            <person name="Antonio M."/>
            <person name="Oren A."/>
            <person name="Chaudhuri R.R."/>
            <person name="La Ragione R."/>
            <person name="Hildebrand F."/>
            <person name="Pallen M.J."/>
        </authorList>
    </citation>
    <scope>NUCLEOTIDE SEQUENCE</scope>
    <source>
        <strain evidence="7">CHK192-8294</strain>
    </source>
</reference>
<evidence type="ECO:0000256" key="6">
    <source>
        <dbReference type="SAM" id="Phobius"/>
    </source>
</evidence>
<dbReference type="PANTHER" id="PTHR43823">
    <property type="entry name" value="SPORULATION PROTEIN YKVU"/>
    <property type="match status" value="1"/>
</dbReference>
<feature type="transmembrane region" description="Helical" evidence="6">
    <location>
        <begin position="181"/>
        <end position="204"/>
    </location>
</feature>
<comment type="caution">
    <text evidence="7">The sequence shown here is derived from an EMBL/GenBank/DDBJ whole genome shotgun (WGS) entry which is preliminary data.</text>
</comment>
<dbReference type="InterPro" id="IPR002528">
    <property type="entry name" value="MATE_fam"/>
</dbReference>
<feature type="transmembrane region" description="Helical" evidence="6">
    <location>
        <begin position="85"/>
        <end position="112"/>
    </location>
</feature>
<accession>A0A9D2MPW2</accession>
<evidence type="ECO:0000313" key="8">
    <source>
        <dbReference type="Proteomes" id="UP000823921"/>
    </source>
</evidence>
<dbReference type="EMBL" id="DWXO01000104">
    <property type="protein sequence ID" value="HJB81509.1"/>
    <property type="molecule type" value="Genomic_DNA"/>
</dbReference>
<feature type="transmembrane region" description="Helical" evidence="6">
    <location>
        <begin position="350"/>
        <end position="370"/>
    </location>
</feature>